<accession>A0A833R8I4</accession>
<name>A0A833R8I4_9HYME</name>
<keyword evidence="3" id="KW-1185">Reference proteome</keyword>
<reference evidence="2" key="1">
    <citation type="submission" date="2019-11" db="EMBL/GenBank/DDBJ databases">
        <title>The nuclear and mitochondrial genomes of Frieseomelitta varia - a highly eusocial stingless bee (Meliponini) with a permanently sterile worker caste.</title>
        <authorList>
            <person name="Freitas F.C.P."/>
            <person name="Lourenco A.P."/>
            <person name="Nunes F.M.F."/>
            <person name="Paschoal A.R."/>
            <person name="Abreu F.C.P."/>
            <person name="Barbin F.O."/>
            <person name="Bataglia L."/>
            <person name="Cardoso-Junior C.A.M."/>
            <person name="Cervoni M.S."/>
            <person name="Silva S.R."/>
            <person name="Dalarmi F."/>
            <person name="Del Lama M.A."/>
            <person name="Depintor T.S."/>
            <person name="Ferreira K.M."/>
            <person name="Goria P.S."/>
            <person name="Jaskot M.C."/>
            <person name="Lago D.C."/>
            <person name="Luna-Lucena D."/>
            <person name="Moda L.M."/>
            <person name="Nascimento L."/>
            <person name="Pedrino M."/>
            <person name="Rabico F.O."/>
            <person name="Sanches F.C."/>
            <person name="Santos D.E."/>
            <person name="Santos C.G."/>
            <person name="Vieira J."/>
            <person name="Lopes T.F."/>
            <person name="Barchuk A.R."/>
            <person name="Hartfelder K."/>
            <person name="Simoes Z.L.P."/>
            <person name="Bitondi M.M.G."/>
            <person name="Pinheiro D.G."/>
        </authorList>
    </citation>
    <scope>NUCLEOTIDE SEQUENCE</scope>
    <source>
        <strain evidence="2">USP_RPSP 00005682</strain>
        <tissue evidence="2">Whole individual</tissue>
    </source>
</reference>
<organism evidence="2 3">
    <name type="scientific">Frieseomelitta varia</name>
    <dbReference type="NCBI Taxonomy" id="561572"/>
    <lineage>
        <taxon>Eukaryota</taxon>
        <taxon>Metazoa</taxon>
        <taxon>Ecdysozoa</taxon>
        <taxon>Arthropoda</taxon>
        <taxon>Hexapoda</taxon>
        <taxon>Insecta</taxon>
        <taxon>Pterygota</taxon>
        <taxon>Neoptera</taxon>
        <taxon>Endopterygota</taxon>
        <taxon>Hymenoptera</taxon>
        <taxon>Apocrita</taxon>
        <taxon>Aculeata</taxon>
        <taxon>Apoidea</taxon>
        <taxon>Anthophila</taxon>
        <taxon>Apidae</taxon>
        <taxon>Frieseomelitta</taxon>
    </lineage>
</organism>
<sequence length="110" mass="12938">MFAKSESIVDVKKRIIDRHTKMTALKKKHNSEKERLNSQGKNQLSKKSNENSSNQLGLKIRKNEATEYILRNKNNTSHSAKSKEQNRAILKGVRTNRRFELQMKFRNMNH</sequence>
<comment type="caution">
    <text evidence="2">The sequence shown here is derived from an EMBL/GenBank/DDBJ whole genome shotgun (WGS) entry which is preliminary data.</text>
</comment>
<feature type="compositionally biased region" description="Polar residues" evidence="1">
    <location>
        <begin position="37"/>
        <end position="56"/>
    </location>
</feature>
<protein>
    <submittedName>
        <fullName evidence="2">Uncharacterized protein</fullName>
    </submittedName>
</protein>
<evidence type="ECO:0000256" key="1">
    <source>
        <dbReference type="SAM" id="MobiDB-lite"/>
    </source>
</evidence>
<gene>
    <name evidence="2" type="ORF">E2986_11797</name>
</gene>
<dbReference type="Proteomes" id="UP000655588">
    <property type="component" value="Unassembled WGS sequence"/>
</dbReference>
<feature type="region of interest" description="Disordered" evidence="1">
    <location>
        <begin position="20"/>
        <end position="59"/>
    </location>
</feature>
<dbReference type="AlphaFoldDB" id="A0A833R8I4"/>
<evidence type="ECO:0000313" key="3">
    <source>
        <dbReference type="Proteomes" id="UP000655588"/>
    </source>
</evidence>
<dbReference type="EMBL" id="WNWW01000518">
    <property type="protein sequence ID" value="KAF3423949.1"/>
    <property type="molecule type" value="Genomic_DNA"/>
</dbReference>
<evidence type="ECO:0000313" key="2">
    <source>
        <dbReference type="EMBL" id="KAF3423949.1"/>
    </source>
</evidence>
<proteinExistence type="predicted"/>